<dbReference type="EMBL" id="JAWDGP010003399">
    <property type="protein sequence ID" value="KAK3774667.1"/>
    <property type="molecule type" value="Genomic_DNA"/>
</dbReference>
<feature type="compositionally biased region" description="Polar residues" evidence="1">
    <location>
        <begin position="28"/>
        <end position="40"/>
    </location>
</feature>
<evidence type="ECO:0000256" key="1">
    <source>
        <dbReference type="SAM" id="MobiDB-lite"/>
    </source>
</evidence>
<reference evidence="2" key="1">
    <citation type="journal article" date="2023" name="G3 (Bethesda)">
        <title>A reference genome for the long-term kleptoplast-retaining sea slug Elysia crispata morphotype clarki.</title>
        <authorList>
            <person name="Eastman K.E."/>
            <person name="Pendleton A.L."/>
            <person name="Shaikh M.A."/>
            <person name="Suttiyut T."/>
            <person name="Ogas R."/>
            <person name="Tomko P."/>
            <person name="Gavelis G."/>
            <person name="Widhalm J.R."/>
            <person name="Wisecaver J.H."/>
        </authorList>
    </citation>
    <scope>NUCLEOTIDE SEQUENCE</scope>
    <source>
        <strain evidence="2">ECLA1</strain>
    </source>
</reference>
<dbReference type="Proteomes" id="UP001283361">
    <property type="component" value="Unassembled WGS sequence"/>
</dbReference>
<gene>
    <name evidence="2" type="ORF">RRG08_035094</name>
</gene>
<dbReference type="AlphaFoldDB" id="A0AAE0ZSP7"/>
<name>A0AAE0ZSP7_9GAST</name>
<feature type="region of interest" description="Disordered" evidence="1">
    <location>
        <begin position="27"/>
        <end position="48"/>
    </location>
</feature>
<organism evidence="2 3">
    <name type="scientific">Elysia crispata</name>
    <name type="common">lettuce slug</name>
    <dbReference type="NCBI Taxonomy" id="231223"/>
    <lineage>
        <taxon>Eukaryota</taxon>
        <taxon>Metazoa</taxon>
        <taxon>Spiralia</taxon>
        <taxon>Lophotrochozoa</taxon>
        <taxon>Mollusca</taxon>
        <taxon>Gastropoda</taxon>
        <taxon>Heterobranchia</taxon>
        <taxon>Euthyneura</taxon>
        <taxon>Panpulmonata</taxon>
        <taxon>Sacoglossa</taxon>
        <taxon>Placobranchoidea</taxon>
        <taxon>Plakobranchidae</taxon>
        <taxon>Elysia</taxon>
    </lineage>
</organism>
<protein>
    <submittedName>
        <fullName evidence="2">Uncharacterized protein</fullName>
    </submittedName>
</protein>
<sequence>MAGEITQPLPSIPSNKTSTYTHIFPETRLSQELPSGSHGDQTGRAWRPSSPFVKTFKLGWTPGLAILRQLVMRRRSGQEAPGHHQPFDRVMLKHMRE</sequence>
<evidence type="ECO:0000313" key="3">
    <source>
        <dbReference type="Proteomes" id="UP001283361"/>
    </source>
</evidence>
<comment type="caution">
    <text evidence="2">The sequence shown here is derived from an EMBL/GenBank/DDBJ whole genome shotgun (WGS) entry which is preliminary data.</text>
</comment>
<evidence type="ECO:0000313" key="2">
    <source>
        <dbReference type="EMBL" id="KAK3774667.1"/>
    </source>
</evidence>
<proteinExistence type="predicted"/>
<accession>A0AAE0ZSP7</accession>
<keyword evidence="3" id="KW-1185">Reference proteome</keyword>